<protein>
    <submittedName>
        <fullName evidence="1">Unnamed protein product</fullName>
    </submittedName>
</protein>
<dbReference type="OrthoDB" id="162805at2759"/>
<gene>
    <name evidence="1" type="ORF">Pfra01_002217900</name>
</gene>
<reference evidence="1" key="1">
    <citation type="submission" date="2023-04" db="EMBL/GenBank/DDBJ databases">
        <title>Phytophthora fragariaefolia NBRC 109709.</title>
        <authorList>
            <person name="Ichikawa N."/>
            <person name="Sato H."/>
            <person name="Tonouchi N."/>
        </authorList>
    </citation>
    <scope>NUCLEOTIDE SEQUENCE</scope>
    <source>
        <strain evidence="1">NBRC 109709</strain>
    </source>
</reference>
<dbReference type="Proteomes" id="UP001165121">
    <property type="component" value="Unassembled WGS sequence"/>
</dbReference>
<proteinExistence type="predicted"/>
<evidence type="ECO:0000313" key="2">
    <source>
        <dbReference type="Proteomes" id="UP001165121"/>
    </source>
</evidence>
<comment type="caution">
    <text evidence="1">The sequence shown here is derived from an EMBL/GenBank/DDBJ whole genome shotgun (WGS) entry which is preliminary data.</text>
</comment>
<dbReference type="EMBL" id="BSXT01003303">
    <property type="protein sequence ID" value="GMF53567.1"/>
    <property type="molecule type" value="Genomic_DNA"/>
</dbReference>
<sequence>MSSAPAAVRQAIENWTEVGPFRQKPAQPGETSFIFDWGVRIEYDKDNKTKVGFICMADEFCRNADNAKNLLLLSKGRTSAAVKHLRLVHHLESPKTKKEGKTKRKREVEIEHLRSSTMYARNPARLNVLLETLRIINHNLPLCICEYEESKLLEALVKKDEMKVFITAERIGETIIELYSSTRKEITEFFEDNKEVYPNFTMMADVWTCKTTSKKYLGLRVYLIDRNWQFTSVLLRTRKFRPSYGDRDKGIRRPFLLWIRRALEDFRLTSSNFYGATSDKGSDVRCLLTDELQLRWELCIAHMAHAATRSACGINDKKTGYYRDG</sequence>
<keyword evidence="2" id="KW-1185">Reference proteome</keyword>
<dbReference type="AlphaFoldDB" id="A0A9W6Y5N0"/>
<accession>A0A9W6Y5N0</accession>
<dbReference type="SUPFAM" id="SSF53098">
    <property type="entry name" value="Ribonuclease H-like"/>
    <property type="match status" value="1"/>
</dbReference>
<dbReference type="InterPro" id="IPR012337">
    <property type="entry name" value="RNaseH-like_sf"/>
</dbReference>
<evidence type="ECO:0000313" key="1">
    <source>
        <dbReference type="EMBL" id="GMF53567.1"/>
    </source>
</evidence>
<organism evidence="1 2">
    <name type="scientific">Phytophthora fragariaefolia</name>
    <dbReference type="NCBI Taxonomy" id="1490495"/>
    <lineage>
        <taxon>Eukaryota</taxon>
        <taxon>Sar</taxon>
        <taxon>Stramenopiles</taxon>
        <taxon>Oomycota</taxon>
        <taxon>Peronosporomycetes</taxon>
        <taxon>Peronosporales</taxon>
        <taxon>Peronosporaceae</taxon>
        <taxon>Phytophthora</taxon>
    </lineage>
</organism>
<name>A0A9W6Y5N0_9STRA</name>